<name>A0AAX1EJQ5_9GAMM</name>
<comment type="cofactor">
    <cofactor evidence="7">
        <name>heme</name>
        <dbReference type="ChEBI" id="CHEBI:30413"/>
    </cofactor>
    <text evidence="7">Binds 1 heme group per subunit.</text>
</comment>
<keyword evidence="4 6" id="KW-0479">Metal-binding</keyword>
<protein>
    <recommendedName>
        <fullName evidence="6">Group 1 truncated hemoglobin</fullName>
    </recommendedName>
</protein>
<sequence>MYFKYIFKEYTMSESLFERLGGQNAVNTAVDIFYRKMLTDDRVSHFFDDVDMEQQILKQKSFLTMVFGGRNHYSGKDMREGHRHLIKRGLNDTHVDIVIEHLGATLQELGANEKDIQEVAAIANSVRDDVLDR</sequence>
<dbReference type="InterPro" id="IPR001486">
    <property type="entry name" value="Hemoglobin_trunc"/>
</dbReference>
<dbReference type="Pfam" id="PF01152">
    <property type="entry name" value="Bac_globin"/>
    <property type="match status" value="1"/>
</dbReference>
<dbReference type="PIRSF" id="PIRSF002030">
    <property type="entry name" value="Globin_Protozoa/Cyanobacteria"/>
    <property type="match status" value="1"/>
</dbReference>
<accession>A0AAX1EJQ5</accession>
<evidence type="ECO:0000256" key="6">
    <source>
        <dbReference type="PIRNR" id="PIRNR002030"/>
    </source>
</evidence>
<evidence type="ECO:0000256" key="4">
    <source>
        <dbReference type="ARBA" id="ARBA00022723"/>
    </source>
</evidence>
<dbReference type="GO" id="GO:0019825">
    <property type="term" value="F:oxygen binding"/>
    <property type="evidence" value="ECO:0007669"/>
    <property type="project" value="InterPro"/>
</dbReference>
<evidence type="ECO:0000313" key="10">
    <source>
        <dbReference type="Proteomes" id="UP000295517"/>
    </source>
</evidence>
<feature type="binding site" description="distal binding residue" evidence="8">
    <location>
        <position position="82"/>
    </location>
    <ligand>
        <name>heme</name>
        <dbReference type="ChEBI" id="CHEBI:30413"/>
    </ligand>
    <ligandPart>
        <name>Fe</name>
        <dbReference type="ChEBI" id="CHEBI:18248"/>
    </ligandPart>
</feature>
<dbReference type="InterPro" id="IPR009050">
    <property type="entry name" value="Globin-like_sf"/>
</dbReference>
<dbReference type="InterPro" id="IPR012292">
    <property type="entry name" value="Globin/Proto"/>
</dbReference>
<keyword evidence="6" id="KW-0561">Oxygen transport</keyword>
<dbReference type="EMBL" id="CP038254">
    <property type="protein sequence ID" value="QBR85315.1"/>
    <property type="molecule type" value="Genomic_DNA"/>
</dbReference>
<dbReference type="Gene3D" id="1.10.490.10">
    <property type="entry name" value="Globins"/>
    <property type="match status" value="1"/>
</dbReference>
<evidence type="ECO:0000256" key="2">
    <source>
        <dbReference type="ARBA" id="ARBA00022448"/>
    </source>
</evidence>
<dbReference type="CDD" id="cd00454">
    <property type="entry name" value="TrHb1_N"/>
    <property type="match status" value="1"/>
</dbReference>
<keyword evidence="5 6" id="KW-0408">Iron</keyword>
<evidence type="ECO:0000256" key="8">
    <source>
        <dbReference type="PIRSR" id="PIRSR601486-1"/>
    </source>
</evidence>
<dbReference type="GO" id="GO:0020037">
    <property type="term" value="F:heme binding"/>
    <property type="evidence" value="ECO:0007669"/>
    <property type="project" value="InterPro"/>
</dbReference>
<dbReference type="AlphaFoldDB" id="A0AAX1EJQ5"/>
<evidence type="ECO:0000313" key="9">
    <source>
        <dbReference type="EMBL" id="QBR85315.1"/>
    </source>
</evidence>
<dbReference type="InterPro" id="IPR016339">
    <property type="entry name" value="Hemoglobin_trunc_I"/>
</dbReference>
<evidence type="ECO:0000256" key="5">
    <source>
        <dbReference type="ARBA" id="ARBA00023004"/>
    </source>
</evidence>
<evidence type="ECO:0000256" key="7">
    <source>
        <dbReference type="PIRSR" id="PIRSR002030-1"/>
    </source>
</evidence>
<comment type="similarity">
    <text evidence="1 6">Belongs to the truncated hemoglobin family. Group I subfamily.</text>
</comment>
<organism evidence="9 10">
    <name type="scientific">Legionella israelensis</name>
    <dbReference type="NCBI Taxonomy" id="454"/>
    <lineage>
        <taxon>Bacteria</taxon>
        <taxon>Pseudomonadati</taxon>
        <taxon>Pseudomonadota</taxon>
        <taxon>Gammaproteobacteria</taxon>
        <taxon>Legionellales</taxon>
        <taxon>Legionellaceae</taxon>
        <taxon>Legionella</taxon>
    </lineage>
</organism>
<evidence type="ECO:0000256" key="1">
    <source>
        <dbReference type="ARBA" id="ARBA00009660"/>
    </source>
</evidence>
<gene>
    <name evidence="9" type="ORF">E3983_05025</name>
</gene>
<dbReference type="SUPFAM" id="SSF46458">
    <property type="entry name" value="Globin-like"/>
    <property type="match status" value="1"/>
</dbReference>
<keyword evidence="2 6" id="KW-0813">Transport</keyword>
<proteinExistence type="inferred from homology"/>
<keyword evidence="3 6" id="KW-0349">Heme</keyword>
<evidence type="ECO:0000256" key="3">
    <source>
        <dbReference type="ARBA" id="ARBA00022617"/>
    </source>
</evidence>
<reference evidence="9 10" key="1">
    <citation type="submission" date="2019-03" db="EMBL/GenBank/DDBJ databases">
        <title>Diverse conjugative elements silence natural transformation in Legionella species.</title>
        <authorList>
            <person name="Durieux I."/>
            <person name="Ginevra C."/>
            <person name="Attaiech L."/>
            <person name="Picq K."/>
            <person name="Juan P.A."/>
            <person name="Jarraud S."/>
            <person name="Charpentier X."/>
        </authorList>
    </citation>
    <scope>NUCLEOTIDE SEQUENCE [LARGE SCALE GENOMIC DNA]</scope>
    <source>
        <strain evidence="9 10">HL-0427-4011</strain>
    </source>
</reference>
<dbReference type="GO" id="GO:0005344">
    <property type="term" value="F:oxygen carrier activity"/>
    <property type="evidence" value="ECO:0007669"/>
    <property type="project" value="UniProtKB-UniRule"/>
</dbReference>
<feature type="binding site" description="proximal binding residue" evidence="7">
    <location>
        <position position="82"/>
    </location>
    <ligand>
        <name>heme</name>
        <dbReference type="ChEBI" id="CHEBI:30413"/>
    </ligand>
    <ligandPart>
        <name>Fe</name>
        <dbReference type="ChEBI" id="CHEBI:18248"/>
    </ligandPart>
</feature>
<dbReference type="GO" id="GO:0046872">
    <property type="term" value="F:metal ion binding"/>
    <property type="evidence" value="ECO:0007669"/>
    <property type="project" value="UniProtKB-UniRule"/>
</dbReference>
<dbReference type="Proteomes" id="UP000295517">
    <property type="component" value="Chromosome"/>
</dbReference>